<sequence>MKIVYCISAMFKSGGIERVIANKVNYLVNHGYEACIITTDQAGRPDFFPIDERVERVDLGLNYDQFDELSPWKRYWKTCQLRSQHKIRLEAELKRLHADITVSVWRQEASFLPDLKDGSRKILELHSAKATAELMHPAESKLRRFIGRLRVAQQERVAARYDRFVILTHEEKPLWKGFSNLSVIPNALPFSPQKRADVSTKHLIAVGRMEYQKNFPELLQIWSRVAPDFPEWQLHLYGSGWMLDGLKHQAKELGIASQVSFEGAVSDMETAYASSSVYLMTSHYEGLPMVLLEAQSVGLPAVSYMCPSGPRDIITDGKDGFLVPLYDQETFAERLRTLMRDEELRRRMGQAAEVASHRYDLDVIMPQWLSLFNELVK</sequence>
<dbReference type="Pfam" id="PF00534">
    <property type="entry name" value="Glycos_transf_1"/>
    <property type="match status" value="1"/>
</dbReference>
<name>A0A134B0L7_9PORP</name>
<keyword evidence="3" id="KW-1185">Reference proteome</keyword>
<dbReference type="PANTHER" id="PTHR12526:SF630">
    <property type="entry name" value="GLYCOSYLTRANSFERASE"/>
    <property type="match status" value="1"/>
</dbReference>
<dbReference type="InterPro" id="IPR001296">
    <property type="entry name" value="Glyco_trans_1"/>
</dbReference>
<dbReference type="Gene3D" id="3.40.50.2000">
    <property type="entry name" value="Glycogen Phosphorylase B"/>
    <property type="match status" value="2"/>
</dbReference>
<dbReference type="PATRIC" id="fig|322095.3.peg.1969"/>
<comment type="caution">
    <text evidence="2">The sequence shown here is derived from an EMBL/GenBank/DDBJ whole genome shotgun (WGS) entry which is preliminary data.</text>
</comment>
<dbReference type="Proteomes" id="UP000070224">
    <property type="component" value="Unassembled WGS sequence"/>
</dbReference>
<proteinExistence type="predicted"/>
<dbReference type="GO" id="GO:0016757">
    <property type="term" value="F:glycosyltransferase activity"/>
    <property type="evidence" value="ECO:0007669"/>
    <property type="project" value="InterPro"/>
</dbReference>
<accession>A0A134B0L7</accession>
<dbReference type="OrthoDB" id="9811239at2"/>
<dbReference type="STRING" id="322095.HMPREF3185_01994"/>
<dbReference type="CDD" id="cd03820">
    <property type="entry name" value="GT4_AmsD-like"/>
    <property type="match status" value="1"/>
</dbReference>
<dbReference type="PANTHER" id="PTHR12526">
    <property type="entry name" value="GLYCOSYLTRANSFERASE"/>
    <property type="match status" value="1"/>
</dbReference>
<gene>
    <name evidence="2" type="ORF">HMPREF3185_01994</name>
</gene>
<evidence type="ECO:0000313" key="2">
    <source>
        <dbReference type="EMBL" id="KXB73471.1"/>
    </source>
</evidence>
<reference evidence="3" key="1">
    <citation type="submission" date="2016-01" db="EMBL/GenBank/DDBJ databases">
        <authorList>
            <person name="Mitreva M."/>
            <person name="Pepin K.H."/>
            <person name="Mihindukulasuriya K.A."/>
            <person name="Fulton R."/>
            <person name="Fronick C."/>
            <person name="O'Laughlin M."/>
            <person name="Miner T."/>
            <person name="Herter B."/>
            <person name="Rosa B.A."/>
            <person name="Cordes M."/>
            <person name="Tomlinson C."/>
            <person name="Wollam A."/>
            <person name="Palsikar V.B."/>
            <person name="Mardis E.R."/>
            <person name="Wilson R.K."/>
        </authorList>
    </citation>
    <scope>NUCLEOTIDE SEQUENCE [LARGE SCALE GENOMIC DNA]</scope>
    <source>
        <strain evidence="3">KA00683</strain>
    </source>
</reference>
<evidence type="ECO:0000259" key="1">
    <source>
        <dbReference type="Pfam" id="PF00534"/>
    </source>
</evidence>
<protein>
    <submittedName>
        <fullName evidence="2">Glycosyltransferase, group 1 family protein</fullName>
    </submittedName>
</protein>
<evidence type="ECO:0000313" key="3">
    <source>
        <dbReference type="Proteomes" id="UP000070224"/>
    </source>
</evidence>
<feature type="domain" description="Glycosyl transferase family 1" evidence="1">
    <location>
        <begin position="194"/>
        <end position="353"/>
    </location>
</feature>
<dbReference type="SUPFAM" id="SSF53756">
    <property type="entry name" value="UDP-Glycosyltransferase/glycogen phosphorylase"/>
    <property type="match status" value="1"/>
</dbReference>
<dbReference type="EMBL" id="LSDK01000138">
    <property type="protein sequence ID" value="KXB73471.1"/>
    <property type="molecule type" value="Genomic_DNA"/>
</dbReference>
<keyword evidence="2" id="KW-0808">Transferase</keyword>
<organism evidence="2 3">
    <name type="scientific">Porphyromonas somerae</name>
    <dbReference type="NCBI Taxonomy" id="322095"/>
    <lineage>
        <taxon>Bacteria</taxon>
        <taxon>Pseudomonadati</taxon>
        <taxon>Bacteroidota</taxon>
        <taxon>Bacteroidia</taxon>
        <taxon>Bacteroidales</taxon>
        <taxon>Porphyromonadaceae</taxon>
        <taxon>Porphyromonas</taxon>
    </lineage>
</organism>
<dbReference type="RefSeq" id="WP_060936039.1">
    <property type="nucleotide sequence ID" value="NZ_KQ960465.1"/>
</dbReference>
<dbReference type="AlphaFoldDB" id="A0A134B0L7"/>